<evidence type="ECO:0000256" key="2">
    <source>
        <dbReference type="ARBA" id="ARBA00005335"/>
    </source>
</evidence>
<comment type="subcellular location">
    <subcellularLocation>
        <location evidence="1">Membrane</location>
        <topology evidence="1">Multi-pass membrane protein</topology>
    </subcellularLocation>
</comment>
<accession>A0A835TKL8</accession>
<dbReference type="InterPro" id="IPR007919">
    <property type="entry name" value="UPF0220"/>
</dbReference>
<name>A0A835TKL8_CHLIN</name>
<gene>
    <name evidence="7" type="ORF">HXX76_004412</name>
</gene>
<feature type="transmembrane region" description="Helical" evidence="6">
    <location>
        <begin position="126"/>
        <end position="148"/>
    </location>
</feature>
<dbReference type="PANTHER" id="PTHR13180">
    <property type="entry name" value="SMALL MEMBRANE PROTEIN-RELATED"/>
    <property type="match status" value="1"/>
</dbReference>
<evidence type="ECO:0000256" key="1">
    <source>
        <dbReference type="ARBA" id="ARBA00004141"/>
    </source>
</evidence>
<protein>
    <submittedName>
        <fullName evidence="7">Uncharacterized protein</fullName>
    </submittedName>
</protein>
<evidence type="ECO:0000256" key="3">
    <source>
        <dbReference type="ARBA" id="ARBA00022692"/>
    </source>
</evidence>
<feature type="transmembrane region" description="Helical" evidence="6">
    <location>
        <begin position="93"/>
        <end position="114"/>
    </location>
</feature>
<feature type="transmembrane region" description="Helical" evidence="6">
    <location>
        <begin position="22"/>
        <end position="43"/>
    </location>
</feature>
<dbReference type="EMBL" id="JAEHOC010000007">
    <property type="protein sequence ID" value="KAG2440301.1"/>
    <property type="molecule type" value="Genomic_DNA"/>
</dbReference>
<comment type="similarity">
    <text evidence="2">Belongs to the UPF0220 family.</text>
</comment>
<organism evidence="7 8">
    <name type="scientific">Chlamydomonas incerta</name>
    <dbReference type="NCBI Taxonomy" id="51695"/>
    <lineage>
        <taxon>Eukaryota</taxon>
        <taxon>Viridiplantae</taxon>
        <taxon>Chlorophyta</taxon>
        <taxon>core chlorophytes</taxon>
        <taxon>Chlorophyceae</taxon>
        <taxon>CS clade</taxon>
        <taxon>Chlamydomonadales</taxon>
        <taxon>Chlamydomonadaceae</taxon>
        <taxon>Chlamydomonas</taxon>
    </lineage>
</organism>
<evidence type="ECO:0000256" key="5">
    <source>
        <dbReference type="ARBA" id="ARBA00023136"/>
    </source>
</evidence>
<evidence type="ECO:0000313" key="8">
    <source>
        <dbReference type="Proteomes" id="UP000650467"/>
    </source>
</evidence>
<dbReference type="AlphaFoldDB" id="A0A835TKL8"/>
<keyword evidence="5 6" id="KW-0472">Membrane</keyword>
<dbReference type="Pfam" id="PF05255">
    <property type="entry name" value="UPF0220"/>
    <property type="match status" value="1"/>
</dbReference>
<keyword evidence="4 6" id="KW-1133">Transmembrane helix</keyword>
<comment type="caution">
    <text evidence="7">The sequence shown here is derived from an EMBL/GenBank/DDBJ whole genome shotgun (WGS) entry which is preliminary data.</text>
</comment>
<keyword evidence="8" id="KW-1185">Reference proteome</keyword>
<dbReference type="GO" id="GO:0016020">
    <property type="term" value="C:membrane"/>
    <property type="evidence" value="ECO:0007669"/>
    <property type="project" value="UniProtKB-SubCell"/>
</dbReference>
<reference evidence="7" key="1">
    <citation type="journal article" date="2020" name="bioRxiv">
        <title>Comparative genomics of Chlamydomonas.</title>
        <authorList>
            <person name="Craig R.J."/>
            <person name="Hasan A.R."/>
            <person name="Ness R.W."/>
            <person name="Keightley P.D."/>
        </authorList>
    </citation>
    <scope>NUCLEOTIDE SEQUENCE</scope>
    <source>
        <strain evidence="7">SAG 7.73</strain>
    </source>
</reference>
<dbReference type="Proteomes" id="UP000650467">
    <property type="component" value="Unassembled WGS sequence"/>
</dbReference>
<evidence type="ECO:0000256" key="4">
    <source>
        <dbReference type="ARBA" id="ARBA00022989"/>
    </source>
</evidence>
<dbReference type="OrthoDB" id="268928at2759"/>
<evidence type="ECO:0000256" key="6">
    <source>
        <dbReference type="SAM" id="Phobius"/>
    </source>
</evidence>
<keyword evidence="3 6" id="KW-0812">Transmembrane</keyword>
<feature type="transmembrane region" description="Helical" evidence="6">
    <location>
        <begin position="55"/>
        <end position="73"/>
    </location>
</feature>
<evidence type="ECO:0000313" key="7">
    <source>
        <dbReference type="EMBL" id="KAG2440301.1"/>
    </source>
</evidence>
<sequence>MGCCPEGLIDWDGVYQTVQPHATFAAGVLFGVAWWVWADALLYSIAVGGASFSPLTLVPGLVATAAVILMNFVSREEVMADYLDEAATMRAKLLLMVSYLVSLGAIGAAVGLLVHDHTKGGKDLWVGASGVLQSCLVVASGLLCWFFHSASDSPGMGYGYI</sequence>
<proteinExistence type="inferred from homology"/>